<dbReference type="PANTHER" id="PTHR12147">
    <property type="entry name" value="METALLOPEPTIDASE M28 FAMILY MEMBER"/>
    <property type="match status" value="1"/>
</dbReference>
<evidence type="ECO:0000259" key="1">
    <source>
        <dbReference type="Pfam" id="PF04389"/>
    </source>
</evidence>
<evidence type="ECO:0000313" key="3">
    <source>
        <dbReference type="Proteomes" id="UP000036356"/>
    </source>
</evidence>
<feature type="domain" description="Peptidase M28" evidence="1">
    <location>
        <begin position="151"/>
        <end position="342"/>
    </location>
</feature>
<keyword evidence="2" id="KW-0031">Aminopeptidase</keyword>
<dbReference type="Pfam" id="PF04389">
    <property type="entry name" value="Peptidase_M28"/>
    <property type="match status" value="1"/>
</dbReference>
<name>A0A0J1FWK6_9FIRM</name>
<dbReference type="RefSeq" id="WP_047808066.1">
    <property type="nucleotide sequence ID" value="NZ_LDZY01000001.1"/>
</dbReference>
<reference evidence="2 3" key="1">
    <citation type="submission" date="2015-06" db="EMBL/GenBank/DDBJ databases">
        <title>Draft genome of the moderately acidophilic sulfate reducer Candidatus Desulfosporosinus acididurans strain M1.</title>
        <authorList>
            <person name="Poehlein A."/>
            <person name="Petzsch P."/>
            <person name="Johnson B.D."/>
            <person name="Schloemann M."/>
            <person name="Daniel R."/>
            <person name="Muehling M."/>
        </authorList>
    </citation>
    <scope>NUCLEOTIDE SEQUENCE [LARGE SCALE GENOMIC DNA]</scope>
    <source>
        <strain evidence="2 3">M1</strain>
    </source>
</reference>
<dbReference type="InterPro" id="IPR045175">
    <property type="entry name" value="M28_fam"/>
</dbReference>
<dbReference type="GO" id="GO:0008235">
    <property type="term" value="F:metalloexopeptidase activity"/>
    <property type="evidence" value="ECO:0007669"/>
    <property type="project" value="InterPro"/>
</dbReference>
<dbReference type="InterPro" id="IPR007484">
    <property type="entry name" value="Peptidase_M28"/>
</dbReference>
<evidence type="ECO:0000313" key="2">
    <source>
        <dbReference type="EMBL" id="KLU67682.1"/>
    </source>
</evidence>
<dbReference type="STRING" id="476652.DEAC_c00860"/>
<accession>A0A0J1FWK6</accession>
<dbReference type="GO" id="GO:0006508">
    <property type="term" value="P:proteolysis"/>
    <property type="evidence" value="ECO:0007669"/>
    <property type="project" value="InterPro"/>
</dbReference>
<dbReference type="EC" id="3.4.11.24" evidence="2"/>
<protein>
    <submittedName>
        <fullName evidence="2">Aminopeptidase S</fullName>
        <ecNumber evidence="2">3.4.11.24</ecNumber>
    </submittedName>
</protein>
<dbReference type="GO" id="GO:0004177">
    <property type="term" value="F:aminopeptidase activity"/>
    <property type="evidence" value="ECO:0007669"/>
    <property type="project" value="UniProtKB-KW"/>
</dbReference>
<sequence length="349" mass="38358">MPTRRSFLKCIAGFGAGLLPWLGWSKISELVNLQVVQASILTKDSSLKPENSILVKDDSYLNQTAMDDIFALTKSDIQGRRAGTVGAEKAAAYLMEQLEGLGLEPLGDLMEDNTRNYTNAFTVYPVVEEFFHGRLTFRPGNPQDLRTPCVNVIGGVMGTNRNESVILSAHFDHLGIFQGSLYPGANDNASGVGCILDVMRRLLKEGVKPKRNVILAFWSAEEMGFVGSFSFLQKPTFPLQGIQAVFNVDTIGNGPLRDFSIWASSDNKAVQAVQTAASTEKISIPLTSHDGYNSDQLYFNMDHIPAVTMMAKDWLYKNHTPADVPDFVNPEKIALANKILYNAVQAIAF</sequence>
<dbReference type="Proteomes" id="UP000036356">
    <property type="component" value="Unassembled WGS sequence"/>
</dbReference>
<comment type="caution">
    <text evidence="2">The sequence shown here is derived from an EMBL/GenBank/DDBJ whole genome shotgun (WGS) entry which is preliminary data.</text>
</comment>
<dbReference type="AlphaFoldDB" id="A0A0J1FWK6"/>
<gene>
    <name evidence="2" type="ORF">DEAC_c00860</name>
</gene>
<dbReference type="Gene3D" id="3.40.630.10">
    <property type="entry name" value="Zn peptidases"/>
    <property type="match status" value="1"/>
</dbReference>
<keyword evidence="2" id="KW-0645">Protease</keyword>
<keyword evidence="3" id="KW-1185">Reference proteome</keyword>
<keyword evidence="2" id="KW-0378">Hydrolase</keyword>
<dbReference type="EMBL" id="LDZY01000001">
    <property type="protein sequence ID" value="KLU67682.1"/>
    <property type="molecule type" value="Genomic_DNA"/>
</dbReference>
<organism evidence="2 3">
    <name type="scientific">Desulfosporosinus acididurans</name>
    <dbReference type="NCBI Taxonomy" id="476652"/>
    <lineage>
        <taxon>Bacteria</taxon>
        <taxon>Bacillati</taxon>
        <taxon>Bacillota</taxon>
        <taxon>Clostridia</taxon>
        <taxon>Eubacteriales</taxon>
        <taxon>Desulfitobacteriaceae</taxon>
        <taxon>Desulfosporosinus</taxon>
    </lineage>
</organism>
<dbReference type="PANTHER" id="PTHR12147:SF26">
    <property type="entry name" value="PEPTIDASE M28 DOMAIN-CONTAINING PROTEIN"/>
    <property type="match status" value="1"/>
</dbReference>
<proteinExistence type="predicted"/>
<dbReference type="SUPFAM" id="SSF53187">
    <property type="entry name" value="Zn-dependent exopeptidases"/>
    <property type="match status" value="1"/>
</dbReference>
<dbReference type="PATRIC" id="fig|476652.3.peg.80"/>